<comment type="cofactor">
    <cofactor evidence="1 4 5">
        <name>pyridoxal 5'-phosphate</name>
        <dbReference type="ChEBI" id="CHEBI:597326"/>
    </cofactor>
</comment>
<dbReference type="Pfam" id="PF00842">
    <property type="entry name" value="Ala_racemase_C"/>
    <property type="match status" value="1"/>
</dbReference>
<dbReference type="GO" id="GO:0005829">
    <property type="term" value="C:cytosol"/>
    <property type="evidence" value="ECO:0007669"/>
    <property type="project" value="TreeGrafter"/>
</dbReference>
<dbReference type="CDD" id="cd00430">
    <property type="entry name" value="PLPDE_III_AR"/>
    <property type="match status" value="1"/>
</dbReference>
<evidence type="ECO:0000256" key="4">
    <source>
        <dbReference type="HAMAP-Rule" id="MF_01201"/>
    </source>
</evidence>
<evidence type="ECO:0000256" key="2">
    <source>
        <dbReference type="ARBA" id="ARBA00022898"/>
    </source>
</evidence>
<proteinExistence type="inferred from homology"/>
<dbReference type="PANTHER" id="PTHR30511">
    <property type="entry name" value="ALANINE RACEMASE"/>
    <property type="match status" value="1"/>
</dbReference>
<dbReference type="Gene3D" id="2.40.37.10">
    <property type="entry name" value="Lyase, Ornithine Decarboxylase, Chain A, domain 1"/>
    <property type="match status" value="1"/>
</dbReference>
<dbReference type="Proteomes" id="UP001333818">
    <property type="component" value="Unassembled WGS sequence"/>
</dbReference>
<reference evidence="8" key="1">
    <citation type="submission" date="2024-01" db="EMBL/GenBank/DDBJ databases">
        <title>Bank of Algae and Cyanobacteria of the Azores (BACA) strain genomes.</title>
        <authorList>
            <person name="Luz R."/>
            <person name="Cordeiro R."/>
            <person name="Fonseca A."/>
            <person name="Goncalves V."/>
        </authorList>
    </citation>
    <scope>NUCLEOTIDE SEQUENCE</scope>
    <source>
        <strain evidence="8">BACA0141</strain>
    </source>
</reference>
<feature type="active site" description="Proton acceptor; specific for D-alanine" evidence="4">
    <location>
        <position position="39"/>
    </location>
</feature>
<dbReference type="EC" id="5.1.1.1" evidence="4"/>
<dbReference type="InterPro" id="IPR020622">
    <property type="entry name" value="Ala_racemase_pyridoxalP-BS"/>
</dbReference>
<dbReference type="InterPro" id="IPR000821">
    <property type="entry name" value="Ala_racemase"/>
</dbReference>
<comment type="caution">
    <text evidence="8">The sequence shown here is derived from an EMBL/GenBank/DDBJ whole genome shotgun (WGS) entry which is preliminary data.</text>
</comment>
<dbReference type="FunFam" id="3.20.20.10:FF:000002">
    <property type="entry name" value="Alanine racemase"/>
    <property type="match status" value="1"/>
</dbReference>
<comment type="similarity">
    <text evidence="4">Belongs to the alanine racemase family.</text>
</comment>
<evidence type="ECO:0000313" key="8">
    <source>
        <dbReference type="EMBL" id="MEE3718122.1"/>
    </source>
</evidence>
<dbReference type="InterPro" id="IPR001608">
    <property type="entry name" value="Ala_racemase_N"/>
</dbReference>
<evidence type="ECO:0000313" key="9">
    <source>
        <dbReference type="Proteomes" id="UP001333818"/>
    </source>
</evidence>
<dbReference type="RefSeq" id="WP_330484553.1">
    <property type="nucleotide sequence ID" value="NZ_JAZBJZ010000064.1"/>
</dbReference>
<evidence type="ECO:0000256" key="5">
    <source>
        <dbReference type="PIRSR" id="PIRSR600821-50"/>
    </source>
</evidence>
<organism evidence="8 9">
    <name type="scientific">Tumidithrix elongata BACA0141</name>
    <dbReference type="NCBI Taxonomy" id="2716417"/>
    <lineage>
        <taxon>Bacteria</taxon>
        <taxon>Bacillati</taxon>
        <taxon>Cyanobacteriota</taxon>
        <taxon>Cyanophyceae</taxon>
        <taxon>Pseudanabaenales</taxon>
        <taxon>Pseudanabaenaceae</taxon>
        <taxon>Tumidithrix</taxon>
        <taxon>Tumidithrix elongata</taxon>
    </lineage>
</organism>
<dbReference type="InterPro" id="IPR011079">
    <property type="entry name" value="Ala_racemase_C"/>
</dbReference>
<dbReference type="SUPFAM" id="SSF51419">
    <property type="entry name" value="PLP-binding barrel"/>
    <property type="match status" value="1"/>
</dbReference>
<comment type="function">
    <text evidence="4">Catalyzes the interconversion of L-alanine and D-alanine. May also act on other amino acids.</text>
</comment>
<protein>
    <recommendedName>
        <fullName evidence="4">Alanine racemase</fullName>
        <ecNumber evidence="4">5.1.1.1</ecNumber>
    </recommendedName>
</protein>
<keyword evidence="9" id="KW-1185">Reference proteome</keyword>
<dbReference type="NCBIfam" id="TIGR00492">
    <property type="entry name" value="alr"/>
    <property type="match status" value="1"/>
</dbReference>
<dbReference type="PROSITE" id="PS00395">
    <property type="entry name" value="ALANINE_RACEMASE"/>
    <property type="match status" value="1"/>
</dbReference>
<dbReference type="InterPro" id="IPR029066">
    <property type="entry name" value="PLP-binding_barrel"/>
</dbReference>
<dbReference type="GO" id="GO:0030170">
    <property type="term" value="F:pyridoxal phosphate binding"/>
    <property type="evidence" value="ECO:0007669"/>
    <property type="project" value="UniProtKB-UniRule"/>
</dbReference>
<evidence type="ECO:0000256" key="3">
    <source>
        <dbReference type="ARBA" id="ARBA00023235"/>
    </source>
</evidence>
<feature type="modified residue" description="N6-(pyridoxal phosphate)lysine" evidence="4 5">
    <location>
        <position position="39"/>
    </location>
</feature>
<comment type="pathway">
    <text evidence="4">Amino-acid biosynthesis; D-alanine biosynthesis; D-alanine from L-alanine: step 1/1.</text>
</comment>
<dbReference type="GO" id="GO:0030632">
    <property type="term" value="P:D-alanine biosynthetic process"/>
    <property type="evidence" value="ECO:0007669"/>
    <property type="project" value="UniProtKB-UniRule"/>
</dbReference>
<evidence type="ECO:0000256" key="6">
    <source>
        <dbReference type="PIRSR" id="PIRSR600821-52"/>
    </source>
</evidence>
<dbReference type="PRINTS" id="PR00992">
    <property type="entry name" value="ALARACEMASE"/>
</dbReference>
<comment type="catalytic activity">
    <reaction evidence="4">
        <text>L-alanine = D-alanine</text>
        <dbReference type="Rhea" id="RHEA:20249"/>
        <dbReference type="ChEBI" id="CHEBI:57416"/>
        <dbReference type="ChEBI" id="CHEBI:57972"/>
        <dbReference type="EC" id="5.1.1.1"/>
    </reaction>
</comment>
<accession>A0AAW9PV05</accession>
<dbReference type="GO" id="GO:0008784">
    <property type="term" value="F:alanine racemase activity"/>
    <property type="evidence" value="ECO:0007669"/>
    <property type="project" value="UniProtKB-UniRule"/>
</dbReference>
<dbReference type="EMBL" id="JAZBJZ010000064">
    <property type="protein sequence ID" value="MEE3718122.1"/>
    <property type="molecule type" value="Genomic_DNA"/>
</dbReference>
<keyword evidence="2 4" id="KW-0663">Pyridoxal phosphate</keyword>
<feature type="active site" description="Proton acceptor; specific for L-alanine" evidence="4">
    <location>
        <position position="267"/>
    </location>
</feature>
<dbReference type="Pfam" id="PF01168">
    <property type="entry name" value="Ala_racemase_N"/>
    <property type="match status" value="1"/>
</dbReference>
<name>A0AAW9PV05_9CYAN</name>
<feature type="binding site" evidence="4 6">
    <location>
        <position position="138"/>
    </location>
    <ligand>
        <name>substrate</name>
    </ligand>
</feature>
<feature type="binding site" evidence="4 6">
    <location>
        <position position="315"/>
    </location>
    <ligand>
        <name>substrate</name>
    </ligand>
</feature>
<dbReference type="SMART" id="SM01005">
    <property type="entry name" value="Ala_racemase_C"/>
    <property type="match status" value="1"/>
</dbReference>
<evidence type="ECO:0000259" key="7">
    <source>
        <dbReference type="SMART" id="SM01005"/>
    </source>
</evidence>
<evidence type="ECO:0000256" key="1">
    <source>
        <dbReference type="ARBA" id="ARBA00001933"/>
    </source>
</evidence>
<sequence length="383" mass="41368">MLKQNHRAWVEIDLSAIKHNVQQLKRCLSSETDLMAIVKADAYGHGAIAVSQAALEAGATWLGVATIPEGIQLRNAGITAPILILGATNSADEIKAISEHRLQPTICNPKQALIFHEVLSGIQHAIPVHLKFDTGMSRLGIDWREAVDFVKLVHGLPQLAIGSIYSHLATADELDQTIMQQQQQRFEQTIAALKAVGICPPRIHLCNTAAMLTDPKLHYDMVRPGLGIYGLYPAPHLKKYVDLLPAIQVKARITQVKSVVAGTGISYGHSFHAPTDMKIATVAIGYADGIPRGLSNRIAVAVHGKRVAQVGTITMDQTMIDVTHVPEVSVGDVVTMLGGEAGTTADDWAGILGTISWEVLCGFKHRLPRINVEVPELSSAYLL</sequence>
<dbReference type="InterPro" id="IPR009006">
    <property type="entry name" value="Ala_racemase/Decarboxylase_C"/>
</dbReference>
<dbReference type="AlphaFoldDB" id="A0AAW9PV05"/>
<keyword evidence="3 4" id="KW-0413">Isomerase</keyword>
<dbReference type="HAMAP" id="MF_01201">
    <property type="entry name" value="Ala_racemase"/>
    <property type="match status" value="1"/>
</dbReference>
<dbReference type="Gene3D" id="3.20.20.10">
    <property type="entry name" value="Alanine racemase"/>
    <property type="match status" value="1"/>
</dbReference>
<gene>
    <name evidence="8" type="primary">alr</name>
    <name evidence="8" type="ORF">V2H45_15385</name>
</gene>
<dbReference type="PANTHER" id="PTHR30511:SF0">
    <property type="entry name" value="ALANINE RACEMASE, CATABOLIC-RELATED"/>
    <property type="match status" value="1"/>
</dbReference>
<feature type="domain" description="Alanine racemase C-terminal" evidence="7">
    <location>
        <begin position="246"/>
        <end position="372"/>
    </location>
</feature>
<dbReference type="SUPFAM" id="SSF50621">
    <property type="entry name" value="Alanine racemase C-terminal domain-like"/>
    <property type="match status" value="1"/>
</dbReference>